<feature type="compositionally biased region" description="Basic and acidic residues" evidence="1">
    <location>
        <begin position="128"/>
        <end position="137"/>
    </location>
</feature>
<proteinExistence type="predicted"/>
<feature type="region of interest" description="Disordered" evidence="1">
    <location>
        <begin position="109"/>
        <end position="137"/>
    </location>
</feature>
<evidence type="ECO:0000313" key="3">
    <source>
        <dbReference type="EMBL" id="ADO99299.1"/>
    </source>
</evidence>
<keyword evidence="2" id="KW-1133">Transmembrane helix</keyword>
<dbReference type="OrthoDB" id="14844at10239"/>
<protein>
    <submittedName>
        <fullName evidence="3">Uncharacterized protein</fullName>
    </submittedName>
</protein>
<organism evidence="3 4">
    <name type="scientific">Prochlorococcus phage Syn1</name>
    <dbReference type="NCBI Taxonomy" id="444861"/>
    <lineage>
        <taxon>Viruses</taxon>
        <taxon>Duplodnaviria</taxon>
        <taxon>Heunggongvirae</taxon>
        <taxon>Uroviricota</taxon>
        <taxon>Caudoviricetes</taxon>
        <taxon>Pantevenvirales</taxon>
        <taxon>Kyanoviridae</taxon>
        <taxon>Vellamovirus</taxon>
        <taxon>Vellamovirus syn1</taxon>
    </lineage>
</organism>
<sequence length="137" mass="16029">MMMLVKKLVAKYVSLIQKIPERHYWPIFVFLSLYFIVPMSEITVTLTAILYFKFEKKIAPVVGKLTKRLPNWLRFGGGVIFFLVMIDDTLFYFALIALAFWSSKQVRKKTVPPPLHDDEEVLQYGSNKEPDETNRHS</sequence>
<keyword evidence="4" id="KW-1185">Reference proteome</keyword>
<evidence type="ECO:0000313" key="4">
    <source>
        <dbReference type="Proteomes" id="UP000006534"/>
    </source>
</evidence>
<accession>E3SPT3</accession>
<dbReference type="KEGG" id="vg:10329090"/>
<gene>
    <name evidence="3" type="ORF">Syn1_202</name>
</gene>
<name>E3SPT3_9CAUD</name>
<dbReference type="Proteomes" id="UP000006534">
    <property type="component" value="Segment"/>
</dbReference>
<feature type="transmembrane region" description="Helical" evidence="2">
    <location>
        <begin position="27"/>
        <end position="52"/>
    </location>
</feature>
<dbReference type="EMBL" id="GU071105">
    <property type="protein sequence ID" value="ADO99299.1"/>
    <property type="molecule type" value="Genomic_DNA"/>
</dbReference>
<evidence type="ECO:0000256" key="1">
    <source>
        <dbReference type="SAM" id="MobiDB-lite"/>
    </source>
</evidence>
<evidence type="ECO:0000256" key="2">
    <source>
        <dbReference type="SAM" id="Phobius"/>
    </source>
</evidence>
<reference evidence="3 4" key="1">
    <citation type="journal article" date="2010" name="Environ. Microbiol.">
        <title>Genomic analysis of oceanic cyanobacterial myoviruses compared with T4-like myoviruses from diverse hosts and environments.</title>
        <authorList>
            <person name="Sullivan M.B."/>
            <person name="Huang K.H."/>
            <person name="Ignacio-Espinoza J.C."/>
            <person name="Berlin A.M."/>
            <person name="Kelly L."/>
            <person name="Weigele P.R."/>
            <person name="DeFrancesco A.S."/>
            <person name="Kern S.E."/>
            <person name="Thompson L.R."/>
            <person name="Young S."/>
            <person name="Yandava C."/>
            <person name="Fu R."/>
            <person name="Krastins B."/>
            <person name="Chase M."/>
            <person name="Sarracino D."/>
            <person name="Osburne M.S."/>
            <person name="Henn M.R."/>
            <person name="Chisholm S.W."/>
        </authorList>
    </citation>
    <scope>NUCLEOTIDE SEQUENCE [LARGE SCALE GENOMIC DNA]</scope>
    <source>
        <strain evidence="3">Syn1</strain>
    </source>
</reference>
<keyword evidence="2" id="KW-0812">Transmembrane</keyword>
<feature type="transmembrane region" description="Helical" evidence="2">
    <location>
        <begin position="72"/>
        <end position="101"/>
    </location>
</feature>
<keyword evidence="2" id="KW-0472">Membrane</keyword>
<dbReference type="RefSeq" id="YP_004324569.1">
    <property type="nucleotide sequence ID" value="NC_015288.1"/>
</dbReference>
<dbReference type="GeneID" id="10329090"/>